<evidence type="ECO:0000259" key="1">
    <source>
        <dbReference type="Pfam" id="PF19631"/>
    </source>
</evidence>
<evidence type="ECO:0000313" key="2">
    <source>
        <dbReference type="EMBL" id="MFC5907002.1"/>
    </source>
</evidence>
<gene>
    <name evidence="2" type="ORF">ACFP3V_07205</name>
</gene>
<feature type="domain" description="Trypsin-co-occurring" evidence="1">
    <location>
        <begin position="6"/>
        <end position="83"/>
    </location>
</feature>
<comment type="caution">
    <text evidence="2">The sequence shown here is derived from an EMBL/GenBank/DDBJ whole genome shotgun (WGS) entry which is preliminary data.</text>
</comment>
<dbReference type="RefSeq" id="WP_380580979.1">
    <property type="nucleotide sequence ID" value="NZ_JBHSQJ010000022.1"/>
</dbReference>
<protein>
    <submittedName>
        <fullName evidence="2">Trypco2 family protein</fullName>
    </submittedName>
</protein>
<evidence type="ECO:0000313" key="3">
    <source>
        <dbReference type="Proteomes" id="UP001596174"/>
    </source>
</evidence>
<accession>A0ABW1FYN1</accession>
<dbReference type="Pfam" id="PF19631">
    <property type="entry name" value="Trypco2"/>
    <property type="match status" value="1"/>
</dbReference>
<dbReference type="InterPro" id="IPR045608">
    <property type="entry name" value="Trypco2"/>
</dbReference>
<name>A0ABW1FYN1_9ACTN</name>
<sequence>MSHSRIDLTDAVQTIRDQLIAAAARGSGQPVSFEVGTVQLEFTVQLEADAQARGGFKAWVLSGEAAAGVKAGHTQKVTLNLTPRNAYSHGSLEIGDEDLGRTDHFG</sequence>
<keyword evidence="3" id="KW-1185">Reference proteome</keyword>
<proteinExistence type="predicted"/>
<dbReference type="EMBL" id="JBHSQJ010000022">
    <property type="protein sequence ID" value="MFC5907002.1"/>
    <property type="molecule type" value="Genomic_DNA"/>
</dbReference>
<dbReference type="Proteomes" id="UP001596174">
    <property type="component" value="Unassembled WGS sequence"/>
</dbReference>
<organism evidence="2 3">
    <name type="scientific">Streptacidiphilus monticola</name>
    <dbReference type="NCBI Taxonomy" id="2161674"/>
    <lineage>
        <taxon>Bacteria</taxon>
        <taxon>Bacillati</taxon>
        <taxon>Actinomycetota</taxon>
        <taxon>Actinomycetes</taxon>
        <taxon>Kitasatosporales</taxon>
        <taxon>Streptomycetaceae</taxon>
        <taxon>Streptacidiphilus</taxon>
    </lineage>
</organism>
<reference evidence="3" key="1">
    <citation type="journal article" date="2019" name="Int. J. Syst. Evol. Microbiol.">
        <title>The Global Catalogue of Microorganisms (GCM) 10K type strain sequencing project: providing services to taxonomists for standard genome sequencing and annotation.</title>
        <authorList>
            <consortium name="The Broad Institute Genomics Platform"/>
            <consortium name="The Broad Institute Genome Sequencing Center for Infectious Disease"/>
            <person name="Wu L."/>
            <person name="Ma J."/>
        </authorList>
    </citation>
    <scope>NUCLEOTIDE SEQUENCE [LARGE SCALE GENOMIC DNA]</scope>
    <source>
        <strain evidence="3">JCM 4816</strain>
    </source>
</reference>